<name>A0AAV7SYC5_PLEWA</name>
<sequence>MEAAGAGELNKEGGMRESEKIPEAGVPELRRNVMFDPGSYQQPRGDDSHHYGENSGDPRYYGLDGRVLTSGLGRNKSDRLVWRQQETRLAEKYFEDLRA</sequence>
<keyword evidence="3" id="KW-1185">Reference proteome</keyword>
<evidence type="ECO:0000313" key="2">
    <source>
        <dbReference type="EMBL" id="KAJ1169173.1"/>
    </source>
</evidence>
<dbReference type="EMBL" id="JANPWB010000007">
    <property type="protein sequence ID" value="KAJ1169173.1"/>
    <property type="molecule type" value="Genomic_DNA"/>
</dbReference>
<comment type="caution">
    <text evidence="2">The sequence shown here is derived from an EMBL/GenBank/DDBJ whole genome shotgun (WGS) entry which is preliminary data.</text>
</comment>
<proteinExistence type="predicted"/>
<evidence type="ECO:0000256" key="1">
    <source>
        <dbReference type="SAM" id="MobiDB-lite"/>
    </source>
</evidence>
<organism evidence="2 3">
    <name type="scientific">Pleurodeles waltl</name>
    <name type="common">Iberian ribbed newt</name>
    <dbReference type="NCBI Taxonomy" id="8319"/>
    <lineage>
        <taxon>Eukaryota</taxon>
        <taxon>Metazoa</taxon>
        <taxon>Chordata</taxon>
        <taxon>Craniata</taxon>
        <taxon>Vertebrata</taxon>
        <taxon>Euteleostomi</taxon>
        <taxon>Amphibia</taxon>
        <taxon>Batrachia</taxon>
        <taxon>Caudata</taxon>
        <taxon>Salamandroidea</taxon>
        <taxon>Salamandridae</taxon>
        <taxon>Pleurodelinae</taxon>
        <taxon>Pleurodeles</taxon>
    </lineage>
</organism>
<dbReference type="Proteomes" id="UP001066276">
    <property type="component" value="Chromosome 4_1"/>
</dbReference>
<feature type="compositionally biased region" description="Basic and acidic residues" evidence="1">
    <location>
        <begin position="9"/>
        <end position="33"/>
    </location>
</feature>
<dbReference type="AlphaFoldDB" id="A0AAV7SYC5"/>
<protein>
    <submittedName>
        <fullName evidence="2">Uncharacterized protein</fullName>
    </submittedName>
</protein>
<feature type="region of interest" description="Disordered" evidence="1">
    <location>
        <begin position="1"/>
        <end position="62"/>
    </location>
</feature>
<accession>A0AAV7SYC5</accession>
<gene>
    <name evidence="2" type="ORF">NDU88_001079</name>
</gene>
<reference evidence="2" key="1">
    <citation type="journal article" date="2022" name="bioRxiv">
        <title>Sequencing and chromosome-scale assembly of the giantPleurodeles waltlgenome.</title>
        <authorList>
            <person name="Brown T."/>
            <person name="Elewa A."/>
            <person name="Iarovenko S."/>
            <person name="Subramanian E."/>
            <person name="Araus A.J."/>
            <person name="Petzold A."/>
            <person name="Susuki M."/>
            <person name="Suzuki K.-i.T."/>
            <person name="Hayashi T."/>
            <person name="Toyoda A."/>
            <person name="Oliveira C."/>
            <person name="Osipova E."/>
            <person name="Leigh N.D."/>
            <person name="Simon A."/>
            <person name="Yun M.H."/>
        </authorList>
    </citation>
    <scope>NUCLEOTIDE SEQUENCE</scope>
    <source>
        <strain evidence="2">20211129_DDA</strain>
        <tissue evidence="2">Liver</tissue>
    </source>
</reference>
<evidence type="ECO:0000313" key="3">
    <source>
        <dbReference type="Proteomes" id="UP001066276"/>
    </source>
</evidence>